<gene>
    <name evidence="1" type="ORF">GR702_06545</name>
</gene>
<dbReference type="Pfam" id="PF09476">
    <property type="entry name" value="Pilus_CpaD"/>
    <property type="match status" value="1"/>
</dbReference>
<organism evidence="1 2">
    <name type="scientific">Novosphingobium silvae</name>
    <dbReference type="NCBI Taxonomy" id="2692619"/>
    <lineage>
        <taxon>Bacteria</taxon>
        <taxon>Pseudomonadati</taxon>
        <taxon>Pseudomonadota</taxon>
        <taxon>Alphaproteobacteria</taxon>
        <taxon>Sphingomonadales</taxon>
        <taxon>Sphingomonadaceae</taxon>
        <taxon>Novosphingobium</taxon>
    </lineage>
</organism>
<dbReference type="AlphaFoldDB" id="A0A7X4K5X6"/>
<dbReference type="InterPro" id="IPR019027">
    <property type="entry name" value="Pilus_biogenesis_CpaD-related"/>
</dbReference>
<sequence length="234" mass="23639">MKRSAPFARPGRTAAGGPVLSVGPVLSTGIVLALGLALAGCAGGVSSNRSMYSVHQPVVERTDYALDVTTGPAGLAYGEQARLAGWFDAMGLKYGDRIAIDDPANDPATRSTVEALVSRHGLTLGEAAPQTVGYITAGTARVIVTRTRASVPSCPDWSAKSDANPGNGLSTNYGCAINTNIAAMVANPEDLIRGEQDTGMTTAATAAKAINAYRTAPTTGQGTTVAASGTTGGN</sequence>
<evidence type="ECO:0000313" key="2">
    <source>
        <dbReference type="Proteomes" id="UP000465810"/>
    </source>
</evidence>
<accession>A0A7X4K5X6</accession>
<dbReference type="EMBL" id="WVTD01000003">
    <property type="protein sequence ID" value="MYL97431.1"/>
    <property type="molecule type" value="Genomic_DNA"/>
</dbReference>
<reference evidence="1 2" key="1">
    <citation type="submission" date="2019-12" db="EMBL/GenBank/DDBJ databases">
        <authorList>
            <person name="Feng G."/>
            <person name="Zhu H."/>
        </authorList>
    </citation>
    <scope>NUCLEOTIDE SEQUENCE [LARGE SCALE GENOMIC DNA]</scope>
    <source>
        <strain evidence="1 2">FGD1</strain>
    </source>
</reference>
<dbReference type="Proteomes" id="UP000465810">
    <property type="component" value="Unassembled WGS sequence"/>
</dbReference>
<keyword evidence="2" id="KW-1185">Reference proteome</keyword>
<evidence type="ECO:0000313" key="1">
    <source>
        <dbReference type="EMBL" id="MYL97431.1"/>
    </source>
</evidence>
<proteinExistence type="predicted"/>
<comment type="caution">
    <text evidence="1">The sequence shown here is derived from an EMBL/GenBank/DDBJ whole genome shotgun (WGS) entry which is preliminary data.</text>
</comment>
<name>A0A7X4K5X6_9SPHN</name>
<protein>
    <submittedName>
        <fullName evidence="1">Pilus assembly protein CpaD</fullName>
    </submittedName>
</protein>